<evidence type="ECO:0000313" key="8">
    <source>
        <dbReference type="EMBL" id="NIE44797.1"/>
    </source>
</evidence>
<keyword evidence="3 6" id="KW-0732">Signal</keyword>
<comment type="subcellular location">
    <subcellularLocation>
        <location evidence="1 6">Secreted</location>
    </subcellularLocation>
</comment>
<proteinExistence type="predicted"/>
<feature type="chain" id="PRO_5026255003" description="Evasin" evidence="7">
    <location>
        <begin position="22"/>
        <end position="127"/>
    </location>
</feature>
<feature type="signal peptide" evidence="7">
    <location>
        <begin position="1"/>
        <end position="21"/>
    </location>
</feature>
<dbReference type="InterPro" id="IPR045797">
    <property type="entry name" value="EVA_Class_A"/>
</dbReference>
<dbReference type="VEuPathDB" id="VectorBase:LOC119179831"/>
<dbReference type="Gene3D" id="2.30.130.100">
    <property type="match status" value="1"/>
</dbReference>
<evidence type="ECO:0000256" key="3">
    <source>
        <dbReference type="ARBA" id="ARBA00022729"/>
    </source>
</evidence>
<evidence type="ECO:0000256" key="7">
    <source>
        <dbReference type="SAM" id="SignalP"/>
    </source>
</evidence>
<dbReference type="AlphaFoldDB" id="A0A6G5A437"/>
<dbReference type="GO" id="GO:0005576">
    <property type="term" value="C:extracellular region"/>
    <property type="evidence" value="ECO:0007669"/>
    <property type="project" value="UniProtKB-SubCell"/>
</dbReference>
<evidence type="ECO:0000256" key="2">
    <source>
        <dbReference type="ARBA" id="ARBA00022525"/>
    </source>
</evidence>
<keyword evidence="2 6" id="KW-0964">Secreted</keyword>
<reference evidence="8" key="1">
    <citation type="submission" date="2020-03" db="EMBL/GenBank/DDBJ databases">
        <title>A transcriptome and proteome of the tick Rhipicephalus microplus shaped by the genetic composition of its hosts and developmental stage.</title>
        <authorList>
            <person name="Garcia G.R."/>
            <person name="Ribeiro J.M.C."/>
            <person name="Maruyama S.R."/>
            <person name="Gardinasse L.G."/>
            <person name="Nelson K."/>
            <person name="Ferreira B.R."/>
            <person name="Andrade T.G."/>
            <person name="Santos I.K.F.M."/>
        </authorList>
    </citation>
    <scope>NUCLEOTIDE SEQUENCE</scope>
    <source>
        <strain evidence="8">NSGR</strain>
        <tissue evidence="8">Salivary glands</tissue>
    </source>
</reference>
<keyword evidence="4 6" id="KW-1015">Disulfide bond</keyword>
<evidence type="ECO:0000256" key="4">
    <source>
        <dbReference type="ARBA" id="ARBA00023157"/>
    </source>
</evidence>
<name>A0A6G5A437_RHIMP</name>
<sequence length="127" mass="13942">MTQSLFMVRFFLWAAIFSVIACHLERGSLLDVAALKEQGLYTKFERLVLQTPAGEKHVGCKLGFTGSAVAQSPGSWMECLTVSQAGYKGMKPGVPYTCKLGLCGNDKQKCNPSNLFIPCWKNETSTQ</sequence>
<accession>A0A6G5A437</accession>
<protein>
    <recommendedName>
        <fullName evidence="6">Evasin</fullName>
    </recommendedName>
</protein>
<evidence type="ECO:0000256" key="6">
    <source>
        <dbReference type="RuleBase" id="RU369006"/>
    </source>
</evidence>
<evidence type="ECO:0000256" key="5">
    <source>
        <dbReference type="ARBA" id="ARBA00023180"/>
    </source>
</evidence>
<organism evidence="8">
    <name type="scientific">Rhipicephalus microplus</name>
    <name type="common">Cattle tick</name>
    <name type="synonym">Boophilus microplus</name>
    <dbReference type="NCBI Taxonomy" id="6941"/>
    <lineage>
        <taxon>Eukaryota</taxon>
        <taxon>Metazoa</taxon>
        <taxon>Ecdysozoa</taxon>
        <taxon>Arthropoda</taxon>
        <taxon>Chelicerata</taxon>
        <taxon>Arachnida</taxon>
        <taxon>Acari</taxon>
        <taxon>Parasitiformes</taxon>
        <taxon>Ixodida</taxon>
        <taxon>Ixodoidea</taxon>
        <taxon>Ixodidae</taxon>
        <taxon>Rhipicephalinae</taxon>
        <taxon>Rhipicephalus</taxon>
        <taxon>Boophilus</taxon>
    </lineage>
</organism>
<evidence type="ECO:0000256" key="1">
    <source>
        <dbReference type="ARBA" id="ARBA00004613"/>
    </source>
</evidence>
<dbReference type="Pfam" id="PF19429">
    <property type="entry name" value="EVA_Class_A"/>
    <property type="match status" value="1"/>
</dbReference>
<dbReference type="GO" id="GO:0019957">
    <property type="term" value="F:C-C chemokine binding"/>
    <property type="evidence" value="ECO:0007669"/>
    <property type="project" value="InterPro"/>
</dbReference>
<dbReference type="EMBL" id="GIKN01002524">
    <property type="protein sequence ID" value="NIE44797.1"/>
    <property type="molecule type" value="Transcribed_RNA"/>
</dbReference>
<keyword evidence="5 6" id="KW-0325">Glycoprotein</keyword>
<comment type="function">
    <text evidence="6">Salivary chemokine-binding protein which binds to host chemokines.</text>
</comment>
<dbReference type="OrthoDB" id="10490102at2759"/>